<organism evidence="3 4">
    <name type="scientific">Candidatus Yanofskybacteria bacterium RIFCSPLOWO2_12_FULL_43_11b</name>
    <dbReference type="NCBI Taxonomy" id="1802710"/>
    <lineage>
        <taxon>Bacteria</taxon>
        <taxon>Candidatus Yanofskyibacteriota</taxon>
    </lineage>
</organism>
<dbReference type="PANTHER" id="PTHR21047">
    <property type="entry name" value="DTDP-6-DEOXY-D-GLUCOSE-3,5 EPIMERASE"/>
    <property type="match status" value="1"/>
</dbReference>
<dbReference type="GO" id="GO:0000271">
    <property type="term" value="P:polysaccharide biosynthetic process"/>
    <property type="evidence" value="ECO:0007669"/>
    <property type="project" value="TreeGrafter"/>
</dbReference>
<dbReference type="EMBL" id="MGKY01000015">
    <property type="protein sequence ID" value="OGN33604.1"/>
    <property type="molecule type" value="Genomic_DNA"/>
</dbReference>
<reference evidence="3 4" key="1">
    <citation type="journal article" date="2016" name="Nat. Commun.">
        <title>Thousands of microbial genomes shed light on interconnected biogeochemical processes in an aquifer system.</title>
        <authorList>
            <person name="Anantharaman K."/>
            <person name="Brown C.T."/>
            <person name="Hug L.A."/>
            <person name="Sharon I."/>
            <person name="Castelle C.J."/>
            <person name="Probst A.J."/>
            <person name="Thomas B.C."/>
            <person name="Singh A."/>
            <person name="Wilkins M.J."/>
            <person name="Karaoz U."/>
            <person name="Brodie E.L."/>
            <person name="Williams K.H."/>
            <person name="Hubbard S.S."/>
            <person name="Banfield J.F."/>
        </authorList>
    </citation>
    <scope>NUCLEOTIDE SEQUENCE [LARGE SCALE GENOMIC DNA]</scope>
</reference>
<dbReference type="InterPro" id="IPR011051">
    <property type="entry name" value="RmlC_Cupin_sf"/>
</dbReference>
<dbReference type="GO" id="GO:0005829">
    <property type="term" value="C:cytosol"/>
    <property type="evidence" value="ECO:0007669"/>
    <property type="project" value="TreeGrafter"/>
</dbReference>
<dbReference type="Pfam" id="PF00908">
    <property type="entry name" value="dTDP_sugar_isom"/>
    <property type="match status" value="1"/>
</dbReference>
<dbReference type="PANTHER" id="PTHR21047:SF2">
    <property type="entry name" value="THYMIDINE DIPHOSPHO-4-KETO-RHAMNOSE 3,5-EPIMERASE"/>
    <property type="match status" value="1"/>
</dbReference>
<dbReference type="InterPro" id="IPR014710">
    <property type="entry name" value="RmlC-like_jellyroll"/>
</dbReference>
<accession>A0A1F8H7T9</accession>
<evidence type="ECO:0000256" key="1">
    <source>
        <dbReference type="PIRSR" id="PIRSR600888-1"/>
    </source>
</evidence>
<evidence type="ECO:0000313" key="3">
    <source>
        <dbReference type="EMBL" id="OGN33604.1"/>
    </source>
</evidence>
<comment type="caution">
    <text evidence="3">The sequence shown here is derived from an EMBL/GenBank/DDBJ whole genome shotgun (WGS) entry which is preliminary data.</text>
</comment>
<dbReference type="Proteomes" id="UP000177745">
    <property type="component" value="Unassembled WGS sequence"/>
</dbReference>
<name>A0A1F8H7T9_9BACT</name>
<feature type="active site" description="Proton acceptor" evidence="1">
    <location>
        <position position="62"/>
    </location>
</feature>
<dbReference type="InterPro" id="IPR000888">
    <property type="entry name" value="RmlC-like"/>
</dbReference>
<dbReference type="GO" id="GO:0019305">
    <property type="term" value="P:dTDP-rhamnose biosynthetic process"/>
    <property type="evidence" value="ECO:0007669"/>
    <property type="project" value="TreeGrafter"/>
</dbReference>
<evidence type="ECO:0008006" key="5">
    <source>
        <dbReference type="Google" id="ProtNLM"/>
    </source>
</evidence>
<proteinExistence type="predicted"/>
<evidence type="ECO:0000313" key="4">
    <source>
        <dbReference type="Proteomes" id="UP000177745"/>
    </source>
</evidence>
<dbReference type="Gene3D" id="2.60.120.10">
    <property type="entry name" value="Jelly Rolls"/>
    <property type="match status" value="1"/>
</dbReference>
<dbReference type="AlphaFoldDB" id="A0A1F8H7T9"/>
<sequence>MKVSSTSLPGVLKIHRGFPFRDHRGIYATIYQREDYFKKGITIDFVEQDFSFSRKNTLRGLHGDDKTYKMICCPFGAFCLAVVNYDQFSCHFGKWEMFFLTDDNGLQILIPPKHLNGHLVLSNKGAIFHYNQSEYYKGAENQWSVRWNDPRFNIPWPVVNPILSNRDRGV</sequence>
<gene>
    <name evidence="3" type="ORF">A3G51_02675</name>
</gene>
<dbReference type="SUPFAM" id="SSF51182">
    <property type="entry name" value="RmlC-like cupins"/>
    <property type="match status" value="1"/>
</dbReference>
<feature type="active site" description="Proton donor" evidence="1">
    <location>
        <position position="130"/>
    </location>
</feature>
<protein>
    <recommendedName>
        <fullName evidence="5">dTDP-4-dehydrorhamnose 3,5-epimerase</fullName>
    </recommendedName>
</protein>
<evidence type="ECO:0000256" key="2">
    <source>
        <dbReference type="PIRSR" id="PIRSR600888-3"/>
    </source>
</evidence>
<feature type="site" description="Participates in a stacking interaction with the thymidine ring of dTDP-4-oxo-6-deoxyglucose" evidence="2">
    <location>
        <position position="136"/>
    </location>
</feature>
<dbReference type="GO" id="GO:0008830">
    <property type="term" value="F:dTDP-4-dehydrorhamnose 3,5-epimerase activity"/>
    <property type="evidence" value="ECO:0007669"/>
    <property type="project" value="InterPro"/>
</dbReference>